<feature type="region of interest" description="Disordered" evidence="1">
    <location>
        <begin position="1"/>
        <end position="67"/>
    </location>
</feature>
<accession>A0AAV0H8H5</accession>
<evidence type="ECO:0000313" key="3">
    <source>
        <dbReference type="Proteomes" id="UP001154282"/>
    </source>
</evidence>
<dbReference type="Proteomes" id="UP001154282">
    <property type="component" value="Unassembled WGS sequence"/>
</dbReference>
<evidence type="ECO:0000313" key="2">
    <source>
        <dbReference type="EMBL" id="CAI0380828.1"/>
    </source>
</evidence>
<name>A0AAV0H8H5_9ROSI</name>
<feature type="region of interest" description="Disordered" evidence="1">
    <location>
        <begin position="177"/>
        <end position="197"/>
    </location>
</feature>
<reference evidence="2" key="1">
    <citation type="submission" date="2022-08" db="EMBL/GenBank/DDBJ databases">
        <authorList>
            <person name="Gutierrez-Valencia J."/>
        </authorList>
    </citation>
    <scope>NUCLEOTIDE SEQUENCE</scope>
</reference>
<sequence length="246" mass="27227">MCSEIAPQLSFSRDLADENESQTAEDQQQWRRDANLLGHYSNTTTTITPTPPTADQPFEFSVSSNSGDQYSTSSADGIILPFHHRNTRSAADFNCSAAHHRVQSLDHIKLPPLPSLPTLPPLPTKSSTESDYQSRASSDHQNQLQSSPSTKSFWGFKGSSSLNCDLKKTLICSLPPPLSRSNSTGSVPPVPKKSPHQKPNFTQATVFIPAEQATVRIFIIYFLSPLSQRHSQNQPCSQRPNLKRNR</sequence>
<dbReference type="PANTHER" id="PTHR36757:SF4">
    <property type="entry name" value="DUF4005 DOMAIN-CONTAINING PROTEIN"/>
    <property type="match status" value="1"/>
</dbReference>
<comment type="caution">
    <text evidence="2">The sequence shown here is derived from an EMBL/GenBank/DDBJ whole genome shotgun (WGS) entry which is preliminary data.</text>
</comment>
<evidence type="ECO:0000256" key="1">
    <source>
        <dbReference type="SAM" id="MobiDB-lite"/>
    </source>
</evidence>
<feature type="region of interest" description="Disordered" evidence="1">
    <location>
        <begin position="109"/>
        <end position="151"/>
    </location>
</feature>
<protein>
    <submittedName>
        <fullName evidence="2">Uncharacterized protein</fullName>
    </submittedName>
</protein>
<keyword evidence="3" id="KW-1185">Reference proteome</keyword>
<dbReference type="EMBL" id="CAMGYJ010000002">
    <property type="protein sequence ID" value="CAI0380828.1"/>
    <property type="molecule type" value="Genomic_DNA"/>
</dbReference>
<gene>
    <name evidence="2" type="ORF">LITE_LOCUS2850</name>
</gene>
<dbReference type="AlphaFoldDB" id="A0AAV0H8H5"/>
<feature type="compositionally biased region" description="Polar residues" evidence="1">
    <location>
        <begin position="129"/>
        <end position="151"/>
    </location>
</feature>
<dbReference type="PANTHER" id="PTHR36757">
    <property type="entry name" value="BNAANNG22500D PROTEIN"/>
    <property type="match status" value="1"/>
</dbReference>
<organism evidence="2 3">
    <name type="scientific">Linum tenue</name>
    <dbReference type="NCBI Taxonomy" id="586396"/>
    <lineage>
        <taxon>Eukaryota</taxon>
        <taxon>Viridiplantae</taxon>
        <taxon>Streptophyta</taxon>
        <taxon>Embryophyta</taxon>
        <taxon>Tracheophyta</taxon>
        <taxon>Spermatophyta</taxon>
        <taxon>Magnoliopsida</taxon>
        <taxon>eudicotyledons</taxon>
        <taxon>Gunneridae</taxon>
        <taxon>Pentapetalae</taxon>
        <taxon>rosids</taxon>
        <taxon>fabids</taxon>
        <taxon>Malpighiales</taxon>
        <taxon>Linaceae</taxon>
        <taxon>Linum</taxon>
    </lineage>
</organism>
<proteinExistence type="predicted"/>
<feature type="compositionally biased region" description="Pro residues" evidence="1">
    <location>
        <begin position="111"/>
        <end position="123"/>
    </location>
</feature>